<keyword evidence="5 19" id="KW-0964">Secreted</keyword>
<feature type="chain" id="PRO_5013426496" description="Peroxidase" evidence="19">
    <location>
        <begin position="24"/>
        <end position="329"/>
    </location>
</feature>
<dbReference type="FunFam" id="1.10.520.10:FF:000008">
    <property type="entry name" value="Peroxidase"/>
    <property type="match status" value="1"/>
</dbReference>
<feature type="site" description="Transition state stabilizer" evidence="17">
    <location>
        <position position="63"/>
    </location>
</feature>
<name>A0A2G5D7H4_AQUCA</name>
<dbReference type="EC" id="1.11.1.7" evidence="4 19"/>
<dbReference type="GO" id="GO:0006979">
    <property type="term" value="P:response to oxidative stress"/>
    <property type="evidence" value="ECO:0007669"/>
    <property type="project" value="UniProtKB-UniRule"/>
</dbReference>
<feature type="disulfide bond" evidence="18">
    <location>
        <begin position="36"/>
        <end position="119"/>
    </location>
</feature>
<keyword evidence="22" id="KW-1185">Reference proteome</keyword>
<dbReference type="GO" id="GO:0046872">
    <property type="term" value="F:metal ion binding"/>
    <property type="evidence" value="ECO:0007669"/>
    <property type="project" value="UniProtKB-UniRule"/>
</dbReference>
<evidence type="ECO:0000256" key="7">
    <source>
        <dbReference type="ARBA" id="ARBA00022617"/>
    </source>
</evidence>
<feature type="disulfide bond" evidence="18">
    <location>
        <begin position="205"/>
        <end position="237"/>
    </location>
</feature>
<feature type="binding site" evidence="16">
    <location>
        <position position="75"/>
    </location>
    <ligand>
        <name>Ca(2+)</name>
        <dbReference type="ChEBI" id="CHEBI:29108"/>
        <label>1</label>
    </ligand>
</feature>
<feature type="binding site" evidence="15">
    <location>
        <position position="168"/>
    </location>
    <ligand>
        <name>substrate</name>
    </ligand>
</feature>
<dbReference type="PROSITE" id="PS00435">
    <property type="entry name" value="PEROXIDASE_1"/>
    <property type="match status" value="1"/>
</dbReference>
<feature type="disulfide bond" evidence="18">
    <location>
        <begin position="69"/>
        <end position="74"/>
    </location>
</feature>
<sequence length="329" mass="36341">MRTSYVPLLVFLVIIRVLGLAHGAATLSMNFYQKSCPEAEAIIKKVTWAHVSSNPQLPAKFLRLQAHDCFVRGCDASVLLDSPPNAQEKDKAEKDAPPNKHLAGYDVIELAKAQLEKTCPGVVSCADIVALASRDSVSFQFHRSLWEVPTGRRDGTVSLQQEALAQLPDPSSNFTTLQKNFADKGININDLVVLSGAHTLGVGHCFLFKNRLYNFTGKGDTDPSIDPTYAELLKKKCLNQRDFKTTIDMDESPLTFDNNYYKILKQNKGMFTGDATLLTNPEASKIVDKMLDSKTFFTEFAQSMQRFGAIGVLTGDEGQIRKKCNVVNA</sequence>
<dbReference type="Pfam" id="PF00141">
    <property type="entry name" value="peroxidase"/>
    <property type="match status" value="1"/>
</dbReference>
<evidence type="ECO:0000256" key="12">
    <source>
        <dbReference type="ARBA" id="ARBA00023180"/>
    </source>
</evidence>
<feature type="binding site" evidence="16">
    <location>
        <position position="257"/>
    </location>
    <ligand>
        <name>Ca(2+)</name>
        <dbReference type="ChEBI" id="CHEBI:29108"/>
        <label>2</label>
    </ligand>
</feature>
<feature type="binding site" evidence="16">
    <location>
        <position position="73"/>
    </location>
    <ligand>
        <name>Ca(2+)</name>
        <dbReference type="ChEBI" id="CHEBI:29108"/>
        <label>1</label>
    </ligand>
</feature>
<evidence type="ECO:0000256" key="4">
    <source>
        <dbReference type="ARBA" id="ARBA00012313"/>
    </source>
</evidence>
<dbReference type="InterPro" id="IPR019793">
    <property type="entry name" value="Peroxidases_heam-ligand_BS"/>
</dbReference>
<evidence type="ECO:0000256" key="2">
    <source>
        <dbReference type="ARBA" id="ARBA00002322"/>
    </source>
</evidence>
<dbReference type="PRINTS" id="PR00461">
    <property type="entry name" value="PLPEROXIDASE"/>
</dbReference>
<dbReference type="GO" id="GO:0042744">
    <property type="term" value="P:hydrogen peroxide catabolic process"/>
    <property type="evidence" value="ECO:0007669"/>
    <property type="project" value="UniProtKB-KW"/>
</dbReference>
<dbReference type="GO" id="GO:0005576">
    <property type="term" value="C:extracellular region"/>
    <property type="evidence" value="ECO:0007669"/>
    <property type="project" value="UniProtKB-SubCell"/>
</dbReference>
<dbReference type="PROSITE" id="PS50873">
    <property type="entry name" value="PEROXIDASE_4"/>
    <property type="match status" value="1"/>
</dbReference>
<evidence type="ECO:0000256" key="19">
    <source>
        <dbReference type="RuleBase" id="RU362060"/>
    </source>
</evidence>
<keyword evidence="8 16" id="KW-0479">Metal-binding</keyword>
<dbReference type="GO" id="GO:0020037">
    <property type="term" value="F:heme binding"/>
    <property type="evidence" value="ECO:0007669"/>
    <property type="project" value="UniProtKB-UniRule"/>
</dbReference>
<feature type="binding site" evidence="16">
    <location>
        <position position="77"/>
    </location>
    <ligand>
        <name>Ca(2+)</name>
        <dbReference type="ChEBI" id="CHEBI:29108"/>
        <label>1</label>
    </ligand>
</feature>
<dbReference type="EMBL" id="KZ305043">
    <property type="protein sequence ID" value="PIA39442.1"/>
    <property type="molecule type" value="Genomic_DNA"/>
</dbReference>
<evidence type="ECO:0000256" key="17">
    <source>
        <dbReference type="PIRSR" id="PIRSR600823-4"/>
    </source>
</evidence>
<dbReference type="GO" id="GO:0140825">
    <property type="term" value="F:lactoperoxidase activity"/>
    <property type="evidence" value="ECO:0007669"/>
    <property type="project" value="UniProtKB-EC"/>
</dbReference>
<gene>
    <name evidence="21" type="ORF">AQUCO_02600115v1</name>
</gene>
<dbReference type="FunFam" id="1.10.420.10:FF:000008">
    <property type="entry name" value="Peroxidase"/>
    <property type="match status" value="1"/>
</dbReference>
<comment type="subcellular location">
    <subcellularLocation>
        <location evidence="19">Secreted</location>
    </subcellularLocation>
</comment>
<dbReference type="AlphaFoldDB" id="A0A2G5D7H4"/>
<dbReference type="PANTHER" id="PTHR31235">
    <property type="entry name" value="PEROXIDASE 25-RELATED"/>
    <property type="match status" value="1"/>
</dbReference>
<evidence type="ECO:0000256" key="11">
    <source>
        <dbReference type="ARBA" id="ARBA00023157"/>
    </source>
</evidence>
<dbReference type="Gene3D" id="1.10.520.10">
    <property type="match status" value="1"/>
</dbReference>
<keyword evidence="11 18" id="KW-1015">Disulfide bond</keyword>
<dbReference type="OrthoDB" id="2113341at2759"/>
<evidence type="ECO:0000256" key="1">
    <source>
        <dbReference type="ARBA" id="ARBA00000189"/>
    </source>
</evidence>
<feature type="domain" description="Plant heme peroxidase family profile" evidence="20">
    <location>
        <begin position="26"/>
        <end position="328"/>
    </location>
</feature>
<dbReference type="PRINTS" id="PR00458">
    <property type="entry name" value="PEROXIDASE"/>
</dbReference>
<keyword evidence="6 19" id="KW-0575">Peroxidase</keyword>
<evidence type="ECO:0000256" key="18">
    <source>
        <dbReference type="PIRSR" id="PIRSR600823-5"/>
    </source>
</evidence>
<dbReference type="Proteomes" id="UP000230069">
    <property type="component" value="Unassembled WGS sequence"/>
</dbReference>
<comment type="similarity">
    <text evidence="3">Belongs to the peroxidase family. Ascorbate peroxidase subfamily.</text>
</comment>
<keyword evidence="13 19" id="KW-0376">Hydrogen peroxide</keyword>
<dbReference type="Gene3D" id="1.10.420.10">
    <property type="entry name" value="Peroxidase, domain 2"/>
    <property type="match status" value="1"/>
</dbReference>
<evidence type="ECO:0000256" key="16">
    <source>
        <dbReference type="PIRSR" id="PIRSR600823-3"/>
    </source>
</evidence>
<dbReference type="InterPro" id="IPR033905">
    <property type="entry name" value="Secretory_peroxidase"/>
</dbReference>
<comment type="cofactor">
    <cofactor evidence="16 19">
        <name>Ca(2+)</name>
        <dbReference type="ChEBI" id="CHEBI:29108"/>
    </cofactor>
    <text evidence="16 19">Binds 2 calcium ions per subunit.</text>
</comment>
<proteinExistence type="inferred from homology"/>
<feature type="signal peptide" evidence="19">
    <location>
        <begin position="1"/>
        <end position="23"/>
    </location>
</feature>
<feature type="binding site" evidence="16">
    <location>
        <position position="71"/>
    </location>
    <ligand>
        <name>Ca(2+)</name>
        <dbReference type="ChEBI" id="CHEBI:29108"/>
        <label>1</label>
    </ligand>
</feature>
<keyword evidence="12" id="KW-0325">Glycoprotein</keyword>
<evidence type="ECO:0000256" key="14">
    <source>
        <dbReference type="PIRSR" id="PIRSR600823-1"/>
    </source>
</evidence>
<evidence type="ECO:0000313" key="22">
    <source>
        <dbReference type="Proteomes" id="UP000230069"/>
    </source>
</evidence>
<feature type="binding site" description="axial binding residue" evidence="16">
    <location>
        <position position="198"/>
    </location>
    <ligand>
        <name>heme b</name>
        <dbReference type="ChEBI" id="CHEBI:60344"/>
    </ligand>
    <ligandPart>
        <name>Fe</name>
        <dbReference type="ChEBI" id="CHEBI:18248"/>
    </ligandPart>
</feature>
<reference evidence="21 22" key="1">
    <citation type="submission" date="2017-09" db="EMBL/GenBank/DDBJ databases">
        <title>WGS assembly of Aquilegia coerulea Goldsmith.</title>
        <authorList>
            <person name="Hodges S."/>
            <person name="Kramer E."/>
            <person name="Nordborg M."/>
            <person name="Tomkins J."/>
            <person name="Borevitz J."/>
            <person name="Derieg N."/>
            <person name="Yan J."/>
            <person name="Mihaltcheva S."/>
            <person name="Hayes R.D."/>
            <person name="Rokhsar D."/>
        </authorList>
    </citation>
    <scope>NUCLEOTIDE SEQUENCE [LARGE SCALE GENOMIC DNA]</scope>
    <source>
        <strain evidence="22">cv. Goldsmith</strain>
    </source>
</reference>
<comment type="similarity">
    <text evidence="19">Belongs to the peroxidase family. Classical plant (class III) peroxidase subfamily.</text>
</comment>
<keyword evidence="9 19" id="KW-0560">Oxidoreductase</keyword>
<keyword evidence="16 19" id="KW-0106">Calcium</keyword>
<evidence type="ECO:0000256" key="3">
    <source>
        <dbReference type="ARBA" id="ARBA00006873"/>
    </source>
</evidence>
<feature type="binding site" evidence="16">
    <location>
        <position position="250"/>
    </location>
    <ligand>
        <name>Ca(2+)</name>
        <dbReference type="ChEBI" id="CHEBI:29108"/>
        <label>2</label>
    </ligand>
</feature>
<evidence type="ECO:0000256" key="6">
    <source>
        <dbReference type="ARBA" id="ARBA00022559"/>
    </source>
</evidence>
<evidence type="ECO:0000256" key="5">
    <source>
        <dbReference type="ARBA" id="ARBA00022525"/>
    </source>
</evidence>
<evidence type="ECO:0000256" key="10">
    <source>
        <dbReference type="ARBA" id="ARBA00023004"/>
    </source>
</evidence>
<protein>
    <recommendedName>
        <fullName evidence="4 19">Peroxidase</fullName>
        <ecNumber evidence="4 19">1.11.1.7</ecNumber>
    </recommendedName>
</protein>
<evidence type="ECO:0000259" key="20">
    <source>
        <dbReference type="PROSITE" id="PS50873"/>
    </source>
</evidence>
<keyword evidence="10 16" id="KW-0408">Iron</keyword>
<dbReference type="InParanoid" id="A0A2G5D7H4"/>
<accession>A0A2G5D7H4</accession>
<organism evidence="21 22">
    <name type="scientific">Aquilegia coerulea</name>
    <name type="common">Rocky mountain columbine</name>
    <dbReference type="NCBI Taxonomy" id="218851"/>
    <lineage>
        <taxon>Eukaryota</taxon>
        <taxon>Viridiplantae</taxon>
        <taxon>Streptophyta</taxon>
        <taxon>Embryophyta</taxon>
        <taxon>Tracheophyta</taxon>
        <taxon>Spermatophyta</taxon>
        <taxon>Magnoliopsida</taxon>
        <taxon>Ranunculales</taxon>
        <taxon>Ranunculaceae</taxon>
        <taxon>Thalictroideae</taxon>
        <taxon>Aquilegia</taxon>
    </lineage>
</organism>
<feature type="disulfide bond" evidence="18">
    <location>
        <begin position="125"/>
        <end position="324"/>
    </location>
</feature>
<evidence type="ECO:0000256" key="13">
    <source>
        <dbReference type="ARBA" id="ARBA00023324"/>
    </source>
</evidence>
<evidence type="ECO:0000256" key="15">
    <source>
        <dbReference type="PIRSR" id="PIRSR600823-2"/>
    </source>
</evidence>
<dbReference type="InterPro" id="IPR000823">
    <property type="entry name" value="Peroxidase_pln"/>
</dbReference>
<comment type="catalytic activity">
    <reaction evidence="1 19">
        <text>2 a phenolic donor + H2O2 = 2 a phenolic radical donor + 2 H2O</text>
        <dbReference type="Rhea" id="RHEA:56136"/>
        <dbReference type="ChEBI" id="CHEBI:15377"/>
        <dbReference type="ChEBI" id="CHEBI:16240"/>
        <dbReference type="ChEBI" id="CHEBI:139520"/>
        <dbReference type="ChEBI" id="CHEBI:139521"/>
        <dbReference type="EC" id="1.11.1.7"/>
    </reaction>
</comment>
<keyword evidence="19" id="KW-0732">Signal</keyword>
<feature type="binding site" evidence="16">
    <location>
        <position position="199"/>
    </location>
    <ligand>
        <name>Ca(2+)</name>
        <dbReference type="ChEBI" id="CHEBI:29108"/>
        <label>2</label>
    </ligand>
</feature>
<dbReference type="SUPFAM" id="SSF48113">
    <property type="entry name" value="Heme-dependent peroxidases"/>
    <property type="match status" value="1"/>
</dbReference>
<dbReference type="CDD" id="cd00693">
    <property type="entry name" value="secretory_peroxidase"/>
    <property type="match status" value="1"/>
</dbReference>
<evidence type="ECO:0000313" key="21">
    <source>
        <dbReference type="EMBL" id="PIA39442.1"/>
    </source>
</evidence>
<dbReference type="InterPro" id="IPR002016">
    <property type="entry name" value="Haem_peroxidase"/>
</dbReference>
<feature type="binding site" evidence="16">
    <location>
        <position position="68"/>
    </location>
    <ligand>
        <name>Ca(2+)</name>
        <dbReference type="ChEBI" id="CHEBI:29108"/>
        <label>1</label>
    </ligand>
</feature>
<dbReference type="STRING" id="218851.A0A2G5D7H4"/>
<comment type="cofactor">
    <cofactor evidence="16 19">
        <name>heme b</name>
        <dbReference type="ChEBI" id="CHEBI:60344"/>
    </cofactor>
    <text evidence="16 19">Binds 1 heme b (iron(II)-protoporphyrin IX) group per subunit.</text>
</comment>
<feature type="active site" description="Proton acceptor" evidence="14">
    <location>
        <position position="67"/>
    </location>
</feature>
<feature type="binding site" evidence="16">
    <location>
        <position position="93"/>
    </location>
    <ligand>
        <name>Ca(2+)</name>
        <dbReference type="ChEBI" id="CHEBI:29108"/>
        <label>1</label>
    </ligand>
</feature>
<keyword evidence="7 19" id="KW-0349">Heme</keyword>
<comment type="function">
    <text evidence="2">Removal of H(2)O(2), oxidation of toxic reductants, biosynthesis and degradation of lignin, suberization, auxin catabolism, response to environmental stresses such as wounding, pathogen attack and oxidative stress. These functions might be dependent on each isozyme/isoform in each plant tissue.</text>
</comment>
<evidence type="ECO:0000256" key="9">
    <source>
        <dbReference type="ARBA" id="ARBA00023002"/>
    </source>
</evidence>
<dbReference type="InterPro" id="IPR010255">
    <property type="entry name" value="Haem_peroxidase_sf"/>
</dbReference>
<evidence type="ECO:0000256" key="8">
    <source>
        <dbReference type="ARBA" id="ARBA00022723"/>
    </source>
</evidence>